<dbReference type="InterPro" id="IPR001932">
    <property type="entry name" value="PPM-type_phosphatase-like_dom"/>
</dbReference>
<dbReference type="AlphaFoldDB" id="A0A4R2J2J2"/>
<dbReference type="PROSITE" id="PS51746">
    <property type="entry name" value="PPM_2"/>
    <property type="match status" value="1"/>
</dbReference>
<reference evidence="2 3" key="1">
    <citation type="submission" date="2019-03" db="EMBL/GenBank/DDBJ databases">
        <title>Genomic Encyclopedia of Type Strains, Phase IV (KMG-IV): sequencing the most valuable type-strain genomes for metagenomic binning, comparative biology and taxonomic classification.</title>
        <authorList>
            <person name="Goeker M."/>
        </authorList>
    </citation>
    <scope>NUCLEOTIDE SEQUENCE [LARGE SCALE GENOMIC DNA]</scope>
    <source>
        <strain evidence="2 3">DSM 45934</strain>
    </source>
</reference>
<dbReference type="SMART" id="SM00332">
    <property type="entry name" value="PP2Cc"/>
    <property type="match status" value="1"/>
</dbReference>
<sequence length="265" mass="27867">MGAVADDAARQNLEGAMLRDVITWDTASRQGGRTFNADAVGASRDMVFALADGIGDTMWAAEAARVASDVAVRTPALAGPVEAVLAAQRALRALNTGADCVLVVAMPSATGYDVAWVGDVRAYGWDGTQLVQLTSDQTMAEYFRTHNAIPSPRMEHVVTNSLRTTRADQIGVAHAHNCTKILLTSDGLHKTLSPETMGAILAEPESTALTQVSTLVDTAVLLGARDNATACLVTLPASTALRVEPELRVDPETVAMPTQPDCRAA</sequence>
<comment type="caution">
    <text evidence="2">The sequence shown here is derived from an EMBL/GenBank/DDBJ whole genome shotgun (WGS) entry which is preliminary data.</text>
</comment>
<proteinExistence type="predicted"/>
<dbReference type="SUPFAM" id="SSF81606">
    <property type="entry name" value="PP2C-like"/>
    <property type="match status" value="1"/>
</dbReference>
<evidence type="ECO:0000313" key="2">
    <source>
        <dbReference type="EMBL" id="TCO52571.1"/>
    </source>
</evidence>
<dbReference type="Gene3D" id="3.60.40.10">
    <property type="entry name" value="PPM-type phosphatase domain"/>
    <property type="match status" value="1"/>
</dbReference>
<name>A0A4R2J2J2_9PSEU</name>
<dbReference type="Proteomes" id="UP000295680">
    <property type="component" value="Unassembled WGS sequence"/>
</dbReference>
<organism evidence="2 3">
    <name type="scientific">Actinocrispum wychmicini</name>
    <dbReference type="NCBI Taxonomy" id="1213861"/>
    <lineage>
        <taxon>Bacteria</taxon>
        <taxon>Bacillati</taxon>
        <taxon>Actinomycetota</taxon>
        <taxon>Actinomycetes</taxon>
        <taxon>Pseudonocardiales</taxon>
        <taxon>Pseudonocardiaceae</taxon>
        <taxon>Actinocrispum</taxon>
    </lineage>
</organism>
<protein>
    <submittedName>
        <fullName evidence="2">Protein phosphatase</fullName>
    </submittedName>
</protein>
<evidence type="ECO:0000313" key="3">
    <source>
        <dbReference type="Proteomes" id="UP000295680"/>
    </source>
</evidence>
<dbReference type="InterPro" id="IPR036457">
    <property type="entry name" value="PPM-type-like_dom_sf"/>
</dbReference>
<keyword evidence="3" id="KW-1185">Reference proteome</keyword>
<evidence type="ECO:0000259" key="1">
    <source>
        <dbReference type="PROSITE" id="PS51746"/>
    </source>
</evidence>
<dbReference type="EMBL" id="SLWS01000012">
    <property type="protein sequence ID" value="TCO52571.1"/>
    <property type="molecule type" value="Genomic_DNA"/>
</dbReference>
<feature type="domain" description="PPM-type phosphatase" evidence="1">
    <location>
        <begin position="23"/>
        <end position="235"/>
    </location>
</feature>
<gene>
    <name evidence="2" type="ORF">EV192_112303</name>
</gene>
<accession>A0A4R2J2J2</accession>